<evidence type="ECO:0000259" key="13">
    <source>
        <dbReference type="PROSITE" id="PS50113"/>
    </source>
</evidence>
<dbReference type="Pfam" id="PF02518">
    <property type="entry name" value="HATPase_c"/>
    <property type="match status" value="1"/>
</dbReference>
<dbReference type="PROSITE" id="PS50112">
    <property type="entry name" value="PAS"/>
    <property type="match status" value="1"/>
</dbReference>
<dbReference type="CDD" id="cd17574">
    <property type="entry name" value="REC_OmpR"/>
    <property type="match status" value="1"/>
</dbReference>
<evidence type="ECO:0000259" key="11">
    <source>
        <dbReference type="PROSITE" id="PS50110"/>
    </source>
</evidence>
<dbReference type="SMART" id="SM00387">
    <property type="entry name" value="HATPase_c"/>
    <property type="match status" value="1"/>
</dbReference>
<dbReference type="SUPFAM" id="SSF55785">
    <property type="entry name" value="PYP-like sensor domain (PAS domain)"/>
    <property type="match status" value="2"/>
</dbReference>
<dbReference type="SUPFAM" id="SSF55874">
    <property type="entry name" value="ATPase domain of HSP90 chaperone/DNA topoisomerase II/histidine kinase"/>
    <property type="match status" value="1"/>
</dbReference>
<dbReference type="Pfam" id="PF00989">
    <property type="entry name" value="PAS"/>
    <property type="match status" value="1"/>
</dbReference>
<dbReference type="Gene3D" id="1.10.10.10">
    <property type="entry name" value="Winged helix-like DNA-binding domain superfamily/Winged helix DNA-binding domain"/>
    <property type="match status" value="1"/>
</dbReference>
<dbReference type="GO" id="GO:0000155">
    <property type="term" value="F:phosphorelay sensor kinase activity"/>
    <property type="evidence" value="ECO:0007669"/>
    <property type="project" value="InterPro"/>
</dbReference>
<dbReference type="eggNOG" id="COG5002">
    <property type="taxonomic scope" value="Bacteria"/>
</dbReference>
<dbReference type="SUPFAM" id="SSF52172">
    <property type="entry name" value="CheY-like"/>
    <property type="match status" value="2"/>
</dbReference>
<evidence type="ECO:0000313" key="15">
    <source>
        <dbReference type="EMBL" id="EWT01244.1"/>
    </source>
</evidence>
<dbReference type="eggNOG" id="COG3707">
    <property type="taxonomic scope" value="Bacteria"/>
</dbReference>
<dbReference type="EMBL" id="AWSA01000025">
    <property type="protein sequence ID" value="EWT01244.1"/>
    <property type="molecule type" value="Genomic_DNA"/>
</dbReference>
<dbReference type="InterPro" id="IPR036388">
    <property type="entry name" value="WH-like_DNA-bd_sf"/>
</dbReference>
<feature type="domain" description="Response regulatory" evidence="11">
    <location>
        <begin position="576"/>
        <end position="691"/>
    </location>
</feature>
<dbReference type="SUPFAM" id="SSF47384">
    <property type="entry name" value="Homodimeric domain of signal transducing histidine kinase"/>
    <property type="match status" value="1"/>
</dbReference>
<name>W9GBK1_9MICO</name>
<evidence type="ECO:0000259" key="12">
    <source>
        <dbReference type="PROSITE" id="PS50112"/>
    </source>
</evidence>
<dbReference type="PANTHER" id="PTHR43547:SF2">
    <property type="entry name" value="HYBRID SIGNAL TRANSDUCTION HISTIDINE KINASE C"/>
    <property type="match status" value="1"/>
</dbReference>
<dbReference type="PROSITE" id="PS50110">
    <property type="entry name" value="RESPONSE_REGULATORY"/>
    <property type="match status" value="1"/>
</dbReference>
<dbReference type="GO" id="GO:0003723">
    <property type="term" value="F:RNA binding"/>
    <property type="evidence" value="ECO:0007669"/>
    <property type="project" value="InterPro"/>
</dbReference>
<dbReference type="GO" id="GO:0006355">
    <property type="term" value="P:regulation of DNA-templated transcription"/>
    <property type="evidence" value="ECO:0007669"/>
    <property type="project" value="InterPro"/>
</dbReference>
<keyword evidence="5" id="KW-0808">Transferase</keyword>
<dbReference type="STRING" id="1386089.N865_05535"/>
<evidence type="ECO:0000256" key="9">
    <source>
        <dbReference type="SAM" id="MobiDB-lite"/>
    </source>
</evidence>
<dbReference type="InterPro" id="IPR005561">
    <property type="entry name" value="ANTAR"/>
</dbReference>
<evidence type="ECO:0000259" key="14">
    <source>
        <dbReference type="PROSITE" id="PS50921"/>
    </source>
</evidence>
<evidence type="ECO:0000259" key="10">
    <source>
        <dbReference type="PROSITE" id="PS50109"/>
    </source>
</evidence>
<evidence type="ECO:0000256" key="5">
    <source>
        <dbReference type="ARBA" id="ARBA00022679"/>
    </source>
</evidence>
<dbReference type="InterPro" id="IPR004358">
    <property type="entry name" value="Sig_transdc_His_kin-like_C"/>
</dbReference>
<evidence type="ECO:0000256" key="8">
    <source>
        <dbReference type="PROSITE-ProRule" id="PRU00169"/>
    </source>
</evidence>
<dbReference type="PROSITE" id="PS50109">
    <property type="entry name" value="HIS_KIN"/>
    <property type="match status" value="1"/>
</dbReference>
<evidence type="ECO:0000256" key="1">
    <source>
        <dbReference type="ARBA" id="ARBA00000085"/>
    </source>
</evidence>
<feature type="domain" description="PAS" evidence="12">
    <location>
        <begin position="700"/>
        <end position="741"/>
    </location>
</feature>
<dbReference type="Gene3D" id="3.40.50.2300">
    <property type="match status" value="1"/>
</dbReference>
<dbReference type="InterPro" id="IPR003661">
    <property type="entry name" value="HisK_dim/P_dom"/>
</dbReference>
<dbReference type="NCBIfam" id="TIGR00229">
    <property type="entry name" value="sensory_box"/>
    <property type="match status" value="1"/>
</dbReference>
<dbReference type="AlphaFoldDB" id="W9GBK1"/>
<organism evidence="15 16">
    <name type="scientific">Intrasporangium oryzae NRRL B-24470</name>
    <dbReference type="NCBI Taxonomy" id="1386089"/>
    <lineage>
        <taxon>Bacteria</taxon>
        <taxon>Bacillati</taxon>
        <taxon>Actinomycetota</taxon>
        <taxon>Actinomycetes</taxon>
        <taxon>Micrococcales</taxon>
        <taxon>Intrasporangiaceae</taxon>
        <taxon>Intrasporangium</taxon>
    </lineage>
</organism>
<feature type="modified residue" description="4-aspartylphosphate" evidence="8">
    <location>
        <position position="624"/>
    </location>
</feature>
<dbReference type="SMART" id="SM00388">
    <property type="entry name" value="HisKA"/>
    <property type="match status" value="1"/>
</dbReference>
<comment type="subcellular location">
    <subcellularLocation>
        <location evidence="2">Cell membrane</location>
    </subcellularLocation>
</comment>
<dbReference type="InterPro" id="IPR000700">
    <property type="entry name" value="PAS-assoc_C"/>
</dbReference>
<dbReference type="InterPro" id="IPR005467">
    <property type="entry name" value="His_kinase_dom"/>
</dbReference>
<keyword evidence="7" id="KW-0902">Two-component regulatory system</keyword>
<feature type="domain" description="ANTAR" evidence="14">
    <location>
        <begin position="977"/>
        <end position="1038"/>
    </location>
</feature>
<comment type="catalytic activity">
    <reaction evidence="1">
        <text>ATP + protein L-histidine = ADP + protein N-phospho-L-histidine.</text>
        <dbReference type="EC" id="2.7.13.3"/>
    </reaction>
</comment>
<sequence>MDLPVPDTDLGRLFAATDWGATPLGPIDSWPSSLRTAAGLCLASRFPIFLWWGPELVMVYNDAYRPMLGETKHPQALGRPGREVWPEIWDVIGPMLDGVMAGGGATWSDDQLLFIDRNGLIEEAYFTFSYSPIHEDDGLVGGVFCAVTETTSRVLTERRSRTKAALAAALVGVRSTEDVRRRAEESLRANSSDHAAVEVLPPGAALPAGAGEGSLHVVEVLEPGRATPSGHLVLTANPQRPWDDALQVYAELCAAHIASALTAVRRIDDERVRLEALAQLDAAKSDFFANVSHELRTPLALVAGPVSDLLGDVHDPLSPAHRTRLELVERNVDRLRLLVDEVLDLSRVEAGVVQARHVETDVQALVRGLAASFEPAIERAGLAFTLSCTALPRPAYVDPDMVERIVLNLLSNALRYTPEGAIEVRLRAVADGFEVVVSDTGIGIPEEGLELVFERFRQLPRADRRRAREGTGIGLYLVRQLTELQGGHVGVASVVGQGSTFTVFLPYGEPAAGESGLPSLSPRPAESFVAEADAWSRRDTPQGAGTRDRAASAVVRVDRPNGSAARSDGPEAPLPVLLLVEDNADLREYLASILENDYEVVTAGDGLEGLERARALRPDLILSDVMMPGVDGLELVRELRADAHLRDVPVVLLSARAGVEASASGFDHGADDYVVKPFEAAELRSRLAANLARARGRSRDTAWRRAVLAALREPLVIADRDGNILEMNEAFTRTYGWDLADGPISPPYPWWVDPEEDREERDWAVLGLERLQSGLPSFDETFRLRRRNGSDVWVSVAAAGVPDASDHPGFLLGTFRDETRERESRFRRSLAARLAVELAKAEDLEQVLSSAVTGFSVLFDGEATVRVAVGRRDVVFTPSGLTPLGDLSPAMRDRMAGDVDQLAEASSGARQAEPGAHRRVSAPEPVPGLLLAPAGADAECRAWVQFHEPRVVPSDELVVGDLLGLAFAQAVDRVAARQDRAQQEQHFQRAVESHRLIGHAVGILIERHKVTAAQGFEMLRQASLNRNIKLRELATRVIETGMEPSDTV</sequence>
<keyword evidence="4 8" id="KW-0597">Phosphoprotein</keyword>
<dbReference type="GO" id="GO:0005886">
    <property type="term" value="C:plasma membrane"/>
    <property type="evidence" value="ECO:0007669"/>
    <property type="project" value="UniProtKB-SubCell"/>
</dbReference>
<dbReference type="InterPro" id="IPR013767">
    <property type="entry name" value="PAS_fold"/>
</dbReference>
<dbReference type="InterPro" id="IPR035965">
    <property type="entry name" value="PAS-like_dom_sf"/>
</dbReference>
<proteinExistence type="predicted"/>
<protein>
    <recommendedName>
        <fullName evidence="3">histidine kinase</fullName>
        <ecNumber evidence="3">2.7.13.3</ecNumber>
    </recommendedName>
</protein>
<comment type="caution">
    <text evidence="15">The sequence shown here is derived from an EMBL/GenBank/DDBJ whole genome shotgun (WGS) entry which is preliminary data.</text>
</comment>
<dbReference type="SMART" id="SM01012">
    <property type="entry name" value="ANTAR"/>
    <property type="match status" value="1"/>
</dbReference>
<evidence type="ECO:0000313" key="16">
    <source>
        <dbReference type="Proteomes" id="UP000019489"/>
    </source>
</evidence>
<evidence type="ECO:0000256" key="3">
    <source>
        <dbReference type="ARBA" id="ARBA00012438"/>
    </source>
</evidence>
<accession>W9GBK1</accession>
<reference evidence="15 16" key="1">
    <citation type="submission" date="2013-08" db="EMBL/GenBank/DDBJ databases">
        <title>Intrasporangium oryzae NRRL B-24470.</title>
        <authorList>
            <person name="Liu H."/>
            <person name="Wang G."/>
        </authorList>
    </citation>
    <scope>NUCLEOTIDE SEQUENCE [LARGE SCALE GENOMIC DNA]</scope>
    <source>
        <strain evidence="15 16">NRRL B-24470</strain>
    </source>
</reference>
<dbReference type="InterPro" id="IPR036097">
    <property type="entry name" value="HisK_dim/P_sf"/>
</dbReference>
<dbReference type="RefSeq" id="WP_051510521.1">
    <property type="nucleotide sequence ID" value="NZ_AWSA01000025.1"/>
</dbReference>
<dbReference type="SMART" id="SM00091">
    <property type="entry name" value="PAS"/>
    <property type="match status" value="1"/>
</dbReference>
<dbReference type="PROSITE" id="PS50113">
    <property type="entry name" value="PAC"/>
    <property type="match status" value="1"/>
</dbReference>
<dbReference type="EC" id="2.7.13.3" evidence="3"/>
<dbReference type="CDD" id="cd00130">
    <property type="entry name" value="PAS"/>
    <property type="match status" value="1"/>
</dbReference>
<dbReference type="Pfam" id="PF00072">
    <property type="entry name" value="Response_reg"/>
    <property type="match status" value="1"/>
</dbReference>
<dbReference type="FunFam" id="3.30.565.10:FF:000006">
    <property type="entry name" value="Sensor histidine kinase WalK"/>
    <property type="match status" value="1"/>
</dbReference>
<dbReference type="PANTHER" id="PTHR43547">
    <property type="entry name" value="TWO-COMPONENT HISTIDINE KINASE"/>
    <property type="match status" value="1"/>
</dbReference>
<dbReference type="Pfam" id="PF00512">
    <property type="entry name" value="HisKA"/>
    <property type="match status" value="1"/>
</dbReference>
<evidence type="ECO:0000256" key="4">
    <source>
        <dbReference type="ARBA" id="ARBA00022553"/>
    </source>
</evidence>
<dbReference type="CDD" id="cd00082">
    <property type="entry name" value="HisKA"/>
    <property type="match status" value="1"/>
</dbReference>
<dbReference type="Gene3D" id="3.30.450.20">
    <property type="entry name" value="PAS domain"/>
    <property type="match status" value="2"/>
</dbReference>
<dbReference type="InterPro" id="IPR011006">
    <property type="entry name" value="CheY-like_superfamily"/>
</dbReference>
<dbReference type="PRINTS" id="PR00344">
    <property type="entry name" value="BCTRLSENSOR"/>
</dbReference>
<dbReference type="InterPro" id="IPR001789">
    <property type="entry name" value="Sig_transdc_resp-reg_receiver"/>
</dbReference>
<dbReference type="SMART" id="SM00448">
    <property type="entry name" value="REC"/>
    <property type="match status" value="1"/>
</dbReference>
<dbReference type="Gene3D" id="3.30.565.10">
    <property type="entry name" value="Histidine kinase-like ATPase, C-terminal domain"/>
    <property type="match status" value="1"/>
</dbReference>
<dbReference type="Proteomes" id="UP000019489">
    <property type="component" value="Unassembled WGS sequence"/>
</dbReference>
<keyword evidence="16" id="KW-1185">Reference proteome</keyword>
<evidence type="ECO:0000256" key="2">
    <source>
        <dbReference type="ARBA" id="ARBA00004236"/>
    </source>
</evidence>
<feature type="domain" description="Histidine kinase" evidence="10">
    <location>
        <begin position="290"/>
        <end position="509"/>
    </location>
</feature>
<evidence type="ECO:0000256" key="7">
    <source>
        <dbReference type="ARBA" id="ARBA00023012"/>
    </source>
</evidence>
<evidence type="ECO:0000256" key="6">
    <source>
        <dbReference type="ARBA" id="ARBA00022777"/>
    </source>
</evidence>
<gene>
    <name evidence="15" type="ORF">N865_05535</name>
</gene>
<dbReference type="eggNOG" id="COG0745">
    <property type="taxonomic scope" value="Bacteria"/>
</dbReference>
<dbReference type="InterPro" id="IPR000014">
    <property type="entry name" value="PAS"/>
</dbReference>
<dbReference type="Pfam" id="PF03861">
    <property type="entry name" value="ANTAR"/>
    <property type="match status" value="1"/>
</dbReference>
<dbReference type="Gene3D" id="1.10.287.130">
    <property type="match status" value="1"/>
</dbReference>
<feature type="region of interest" description="Disordered" evidence="9">
    <location>
        <begin position="904"/>
        <end position="924"/>
    </location>
</feature>
<dbReference type="PROSITE" id="PS50921">
    <property type="entry name" value="ANTAR"/>
    <property type="match status" value="1"/>
</dbReference>
<dbReference type="CDD" id="cd00075">
    <property type="entry name" value="HATPase"/>
    <property type="match status" value="1"/>
</dbReference>
<feature type="domain" description="PAC" evidence="13">
    <location>
        <begin position="778"/>
        <end position="830"/>
    </location>
</feature>
<keyword evidence="6" id="KW-0418">Kinase</keyword>
<dbReference type="PATRIC" id="fig|1386089.3.peg.2507"/>
<dbReference type="InterPro" id="IPR036890">
    <property type="entry name" value="HATPase_C_sf"/>
</dbReference>
<dbReference type="InterPro" id="IPR003594">
    <property type="entry name" value="HATPase_dom"/>
</dbReference>